<reference evidence="4" key="1">
    <citation type="submission" date="2022-10" db="EMBL/GenBank/DDBJ databases">
        <authorList>
            <person name="Chen Y."/>
            <person name="Dougan E. K."/>
            <person name="Chan C."/>
            <person name="Rhodes N."/>
            <person name="Thang M."/>
        </authorList>
    </citation>
    <scope>NUCLEOTIDE SEQUENCE</scope>
</reference>
<dbReference type="EMBL" id="CAMXCT030004202">
    <property type="protein sequence ID" value="CAL4795426.1"/>
    <property type="molecule type" value="Genomic_DNA"/>
</dbReference>
<feature type="compositionally biased region" description="Polar residues" evidence="2">
    <location>
        <begin position="231"/>
        <end position="246"/>
    </location>
</feature>
<evidence type="ECO:0000313" key="4">
    <source>
        <dbReference type="EMBL" id="CAI4008114.1"/>
    </source>
</evidence>
<feature type="coiled-coil region" evidence="1">
    <location>
        <begin position="302"/>
        <end position="359"/>
    </location>
</feature>
<feature type="region of interest" description="Disordered" evidence="2">
    <location>
        <begin position="828"/>
        <end position="864"/>
    </location>
</feature>
<evidence type="ECO:0000313" key="6">
    <source>
        <dbReference type="Proteomes" id="UP001152797"/>
    </source>
</evidence>
<dbReference type="Proteomes" id="UP001152797">
    <property type="component" value="Unassembled WGS sequence"/>
</dbReference>
<evidence type="ECO:0000313" key="5">
    <source>
        <dbReference type="EMBL" id="CAL4795426.1"/>
    </source>
</evidence>
<dbReference type="Pfam" id="PF07727">
    <property type="entry name" value="RVT_2"/>
    <property type="match status" value="1"/>
</dbReference>
<dbReference type="EMBL" id="CAMXCT010004202">
    <property type="protein sequence ID" value="CAI4008114.1"/>
    <property type="molecule type" value="Genomic_DNA"/>
</dbReference>
<evidence type="ECO:0000259" key="3">
    <source>
        <dbReference type="PROSITE" id="PS50994"/>
    </source>
</evidence>
<evidence type="ECO:0000256" key="2">
    <source>
        <dbReference type="SAM" id="MobiDB-lite"/>
    </source>
</evidence>
<protein>
    <submittedName>
        <fullName evidence="5">Retrovirus-related Pol polyprotein from transposon RE2 (Retro element 2) (AtRE2)</fullName>
    </submittedName>
</protein>
<dbReference type="GO" id="GO:0015074">
    <property type="term" value="P:DNA integration"/>
    <property type="evidence" value="ECO:0007669"/>
    <property type="project" value="InterPro"/>
</dbReference>
<feature type="region of interest" description="Disordered" evidence="2">
    <location>
        <begin position="793"/>
        <end position="815"/>
    </location>
</feature>
<dbReference type="GO" id="GO:0003676">
    <property type="term" value="F:nucleic acid binding"/>
    <property type="evidence" value="ECO:0007669"/>
    <property type="project" value="InterPro"/>
</dbReference>
<feature type="domain" description="Integrase catalytic" evidence="3">
    <location>
        <begin position="1358"/>
        <end position="1473"/>
    </location>
</feature>
<dbReference type="InterPro" id="IPR013103">
    <property type="entry name" value="RVT_2"/>
</dbReference>
<keyword evidence="6" id="KW-1185">Reference proteome</keyword>
<keyword evidence="1" id="KW-0175">Coiled coil</keyword>
<dbReference type="InterPro" id="IPR036397">
    <property type="entry name" value="RNaseH_sf"/>
</dbReference>
<comment type="caution">
    <text evidence="4">The sequence shown here is derived from an EMBL/GenBank/DDBJ whole genome shotgun (WGS) entry which is preliminary data.</text>
</comment>
<dbReference type="OrthoDB" id="441008at2759"/>
<accession>A0A9P1GF71</accession>
<feature type="region of interest" description="Disordered" evidence="2">
    <location>
        <begin position="231"/>
        <end position="298"/>
    </location>
</feature>
<reference evidence="5 6" key="2">
    <citation type="submission" date="2024-05" db="EMBL/GenBank/DDBJ databases">
        <authorList>
            <person name="Chen Y."/>
            <person name="Shah S."/>
            <person name="Dougan E. K."/>
            <person name="Thang M."/>
            <person name="Chan C."/>
        </authorList>
    </citation>
    <scope>NUCLEOTIDE SEQUENCE [LARGE SCALE GENOMIC DNA]</scope>
</reference>
<proteinExistence type="predicted"/>
<dbReference type="InterPro" id="IPR001584">
    <property type="entry name" value="Integrase_cat-core"/>
</dbReference>
<gene>
    <name evidence="4" type="ORF">C1SCF055_LOCUS33584</name>
</gene>
<name>A0A9P1GF71_9DINO</name>
<feature type="compositionally biased region" description="Low complexity" evidence="2">
    <location>
        <begin position="247"/>
        <end position="268"/>
    </location>
</feature>
<dbReference type="InterPro" id="IPR012337">
    <property type="entry name" value="RNaseH-like_sf"/>
</dbReference>
<dbReference type="SUPFAM" id="SSF53098">
    <property type="entry name" value="Ribonuclease H-like"/>
    <property type="match status" value="1"/>
</dbReference>
<evidence type="ECO:0000256" key="1">
    <source>
        <dbReference type="SAM" id="Coils"/>
    </source>
</evidence>
<sequence length="2512" mass="278898">MTDKDEGHGAWSKVPIWDGSPQTWRSFRREMAWWTSSLDLESTKKYNLAARWLLRQTGMVRARGEEFLPEELVYQPEIVGKDPETGEDVILTPADPLHGIKKLMKALEEMNGKTTLDKRGELRGQFYLELKRRPGERISEFCTRFRTMVADLKSEGVSLPSSELGWFLRSKLGLDPLRTQLLDAALGGSEDYEVIEREILRLFKDLHSQDPLARKQFGDGRPPLLQKFLNQQSNPSRASSYAPSMASTAPRSFKSSASSTSSRFSNRRPFPPPRQAMVSEVEDDVDGDEEHVDEGQDPQSLEELMQTEAEALAAELDAAAEEGVDEVMLQEIESSVETAAEALLTMREAKTRLQEVKRDRGYNKTDGGDKKGTLAKKQSGKHSCFDCGLQGHWAGDPECQKPGQGLGRKPSPKKVKQVKLVESLNTEHVAEAEATIPPANEVLTVACTTRPAISGSLMRALDDAAVAKEVNALVSAKLACDKRLVGALDSACNRTCTGPEWLSGFLDGLKQAPQEIQDLVISRPERETFRFGNGGAQVSVERWRLPAVVGGTLICFWTSVVPVPSLGLLLGRDFLEAVGADMSFSRRTLKCESLNMVPIALRQLTAGLYLLHLLPSCWPGVVSQKRWKRLGVDGVLELQLSASDINVVCFIEADFNIDNILFYQNQPWRRMVLRLRERSMWAAKGILLWLVQKRFLRFLPLHYPSVTSVQQWKEQAKDQVLGGIVPKSHLQKADLANKFTMANLGECCHLRNRLGIQLSFIEDPKLEGMLAGRAVKGLSSKLRKQAQKEALAEAQRADEKGVREQEVDEKATVPQLKEKVKPMVALLKEQPAPTVKAPPMKDKSHGARPKTNPKHVSSLSMSSSDRPLTLLAEQQRQLGVMMEGLSRELVALRQDAKKGSQTQGQMEVDQDAELIPELTEEEIRELNSEAYAELYAARLAAQYDEAELVDLTDEQVESVVAWKRHEADRLKVSLGQQQLRETLEVQFDNEMRGFMTDETFFQAVSFVPESHEALANDLVPKNSMVKQNEVPLVSEVYTNSQNVMKEAVRRGHKVGTPMSLETGWDFTRLGHRIRAKQMIMEEKPFCLVLAFPCGPFSPLQHLNSAGKATLGDRLEKGRQLMKFALELAEIQVRGGRHFILENPLPSGAWKELDMQKFLEEHQIDTAVFDQCRFGLKSLSGLPHRKATRVASSSPAVIELLDGIRCMRNHSHDPVIGGSRITARAGIYPLALARTMVEGVEKQFDMDFGGSGEVLVGEAEGDEDVDFENHGGAFAIKDDDDMSDVDEQTEDDAKVHIPQSVKLAVKRLHENTGHRSNLRLARALAIAGAPTEAIVAAKRHQCAICAERAPPKVMEDKSTKSVIHFLATRWLPTFGAPRVLVCDQGREFVSWQMEEWASSVSTMLHHIAVQAPWQNGLAEKSGGVLKAVLSAVIASQSVVGFHEMELALGEAVYACNADVGESGASPFQAAIGRQPRMIGDVLGGIQNRLAEHGLLTSKPSLARQLAMRETAKVAMCRLHFSRGLRKAELARSRSSTVESVPTPGTICYFYRPLRFNNKASASKKRLTLKRWHGPALFVALEGHASAFLSYKGQLTKCALEHVRVASTMEQIAAGSWKDAIDEAVGNPPTPAFLPTSHAPATPAVDLDLGQDLPPVQLQELVGALTQSGLDSSVGEPGSRRMSDVATPSLAVAASAASTSKTPRRLPLTSVIERAQRLDAASAFEQAPPVEEPSQTADALVVSKEDIFASLGDPSVHPLVHIYHGACLDRMRPLESRVNDHGSWHGRWHLPSRSEWETRSGLGLSWPTGSDDVENSHEACAVQAARKEYHWKSMNDEQKVKFREAAEQAWSVWADNEAVEVLDEKQSARIRQRLKDDKEVDFKVLTPRYVFTDKHEPLRTADNPLELKARARIVVPGFRDVLSFSIRKDAPTASRISQHMLLIMTASYKKAKKAWRLLSADVKSAFMKGDPFAEGSRELYMQNMSGAHGEPLLPFPRHCLARIRKGVFGLSDAPRLWYLRLHKEVTAMGWERSSLDHACWVLWSEDRKTLHGILLAHVDDLLLGGDQRAQESLLSLGKSLGFGSIEYDDFVYCGKRIRQLEDGTIAISMEEYHQNPKPRLFLLIGVLLLFDQGFVLSSLQGEKPKVQTLMKANQLLKKFKQHPKFELVFKPLDLDGAGILAVTDASLCNVTKSGCAEGSLLERVYSQSAYFILVADRNLMAGKEGNFGVLDARSHRIPRVCRSTFGAELLGAEEGLDNGQFARGLLAMMLGYPMEGRYADGVMDAVPLMQVTDAKDVHDKGCSDTPTYGSQKSLAFTIAWMRSVFARPNTCLRWTSTENMFVDAGTKEMDVEHMHRILQSGTWSVEFNQDFVKQSVKKSKPRDAVAGNSVELVGEPLNSSHPVFPFLAQLSGSPGWHFRDTLVIHVAKNAKSFRIPTARFKAEDFPLRSTYARFDLKDGRSDWRILEDGVEFQSLQNKQALFGGVACILISIFRSLAKKEEDQLRIGSIGKDDT</sequence>
<dbReference type="Gene3D" id="3.30.420.10">
    <property type="entry name" value="Ribonuclease H-like superfamily/Ribonuclease H"/>
    <property type="match status" value="1"/>
</dbReference>
<dbReference type="EMBL" id="CAMXCT020004202">
    <property type="protein sequence ID" value="CAL1161489.1"/>
    <property type="molecule type" value="Genomic_DNA"/>
</dbReference>
<feature type="compositionally biased region" description="Acidic residues" evidence="2">
    <location>
        <begin position="280"/>
        <end position="296"/>
    </location>
</feature>
<dbReference type="PROSITE" id="PS50994">
    <property type="entry name" value="INTEGRASE"/>
    <property type="match status" value="1"/>
</dbReference>
<organism evidence="4">
    <name type="scientific">Cladocopium goreaui</name>
    <dbReference type="NCBI Taxonomy" id="2562237"/>
    <lineage>
        <taxon>Eukaryota</taxon>
        <taxon>Sar</taxon>
        <taxon>Alveolata</taxon>
        <taxon>Dinophyceae</taxon>
        <taxon>Suessiales</taxon>
        <taxon>Symbiodiniaceae</taxon>
        <taxon>Cladocopium</taxon>
    </lineage>
</organism>